<keyword evidence="5 6" id="KW-0545">Nucleotide biosynthesis</keyword>
<gene>
    <name evidence="6" type="primary">thyA</name>
    <name evidence="9" type="ORF">A3H63_01725</name>
</gene>
<dbReference type="Proteomes" id="UP000176284">
    <property type="component" value="Unassembled WGS sequence"/>
</dbReference>
<protein>
    <recommendedName>
        <fullName evidence="2 6">Thymidylate synthase</fullName>
        <shortName evidence="6">TS</shortName>
        <shortName evidence="6">TSase</shortName>
        <ecNumber evidence="2 6">2.1.1.45</ecNumber>
    </recommendedName>
</protein>
<comment type="function">
    <text evidence="6">Catalyzes the reductive methylation of 2'-deoxyuridine-5'-monophosphate (dUMP) to 2'-deoxythymidine-5'-monophosphate (dTMP) while utilizing 5,10-methylenetetrahydrofolate (mTHF) as the methyl donor and reductant in the reaction, yielding dihydrofolate (DHF) as a by-product. This enzymatic reaction provides an intracellular de novo source of dTMP, an essential precursor for DNA biosynthesis.</text>
</comment>
<feature type="transmembrane region" description="Helical" evidence="7">
    <location>
        <begin position="203"/>
        <end position="229"/>
    </location>
</feature>
<comment type="similarity">
    <text evidence="6">Belongs to the thymidylate synthase family. Bacterial-type ThyA subfamily.</text>
</comment>
<feature type="binding site" description="in other chain" evidence="6">
    <location>
        <position position="210"/>
    </location>
    <ligand>
        <name>dUMP</name>
        <dbReference type="ChEBI" id="CHEBI:246422"/>
        <note>ligand shared between dimeric partners</note>
    </ligand>
</feature>
<evidence type="ECO:0000313" key="10">
    <source>
        <dbReference type="Proteomes" id="UP000176284"/>
    </source>
</evidence>
<dbReference type="HAMAP" id="MF_00008">
    <property type="entry name" value="Thymidy_synth_bact"/>
    <property type="match status" value="1"/>
</dbReference>
<dbReference type="GO" id="GO:0032259">
    <property type="term" value="P:methylation"/>
    <property type="evidence" value="ECO:0007669"/>
    <property type="project" value="UniProtKB-KW"/>
</dbReference>
<evidence type="ECO:0000256" key="6">
    <source>
        <dbReference type="HAMAP-Rule" id="MF_00008"/>
    </source>
</evidence>
<dbReference type="InterPro" id="IPR000398">
    <property type="entry name" value="Thymidylate_synthase"/>
</dbReference>
<organism evidence="9 10">
    <name type="scientific">Candidatus Harrisonbacteria bacterium RIFCSPLOWO2_02_FULL_45_10c</name>
    <dbReference type="NCBI Taxonomy" id="1798410"/>
    <lineage>
        <taxon>Bacteria</taxon>
        <taxon>Candidatus Harrisoniibacteriota</taxon>
    </lineage>
</organism>
<dbReference type="NCBIfam" id="TIGR03284">
    <property type="entry name" value="thym_sym"/>
    <property type="match status" value="1"/>
</dbReference>
<feature type="binding site" evidence="6">
    <location>
        <position position="296"/>
    </location>
    <ligand>
        <name>(6R)-5,10-methylene-5,6,7,8-tetrahydrofolate</name>
        <dbReference type="ChEBI" id="CHEBI:15636"/>
    </ligand>
</feature>
<dbReference type="SUPFAM" id="SSF55831">
    <property type="entry name" value="Thymidylate synthase/dCMP hydroxymethylase"/>
    <property type="match status" value="1"/>
</dbReference>
<dbReference type="FunFam" id="3.30.572.10:FF:000007">
    <property type="entry name" value="thymidylate synthase isoform X2"/>
    <property type="match status" value="1"/>
</dbReference>
<dbReference type="GO" id="GO:0006231">
    <property type="term" value="P:dTMP biosynthetic process"/>
    <property type="evidence" value="ECO:0007669"/>
    <property type="project" value="UniProtKB-UniRule"/>
</dbReference>
<feature type="binding site" description="in other chain" evidence="6">
    <location>
        <begin position="240"/>
        <end position="242"/>
    </location>
    <ligand>
        <name>dUMP</name>
        <dbReference type="ChEBI" id="CHEBI:246422"/>
        <note>ligand shared between dimeric partners</note>
    </ligand>
</feature>
<comment type="caution">
    <text evidence="6">Lacks conserved residue(s) required for the propagation of feature annotation.</text>
</comment>
<dbReference type="InterPro" id="IPR045097">
    <property type="entry name" value="Thymidate_synth/dCMP_Mease"/>
</dbReference>
<dbReference type="CDD" id="cd00351">
    <property type="entry name" value="TS_Pyrimidine_HMase"/>
    <property type="match status" value="1"/>
</dbReference>
<comment type="subunit">
    <text evidence="6">Homodimer.</text>
</comment>
<dbReference type="PANTHER" id="PTHR11548:SF9">
    <property type="entry name" value="THYMIDYLATE SYNTHASE"/>
    <property type="match status" value="1"/>
</dbReference>
<evidence type="ECO:0000259" key="8">
    <source>
        <dbReference type="Pfam" id="PF00303"/>
    </source>
</evidence>
<keyword evidence="4 6" id="KW-0808">Transferase</keyword>
<evidence type="ECO:0000256" key="2">
    <source>
        <dbReference type="ARBA" id="ARBA00011947"/>
    </source>
</evidence>
<accession>A0A1G1ZW28</accession>
<evidence type="ECO:0000256" key="5">
    <source>
        <dbReference type="ARBA" id="ARBA00022727"/>
    </source>
</evidence>
<dbReference type="NCBIfam" id="NF002496">
    <property type="entry name" value="PRK01827.1-2"/>
    <property type="match status" value="1"/>
</dbReference>
<dbReference type="InterPro" id="IPR023451">
    <property type="entry name" value="Thymidate_synth/dCMP_Mease_dom"/>
</dbReference>
<dbReference type="Gene3D" id="3.30.572.10">
    <property type="entry name" value="Thymidylate synthase/dCMP hydroxymethylase domain"/>
    <property type="match status" value="1"/>
</dbReference>
<proteinExistence type="inferred from homology"/>
<keyword evidence="7" id="KW-0472">Membrane</keyword>
<dbReference type="InterPro" id="IPR036926">
    <property type="entry name" value="Thymidate_synth/dCMP_Mease_sf"/>
</dbReference>
<dbReference type="EC" id="2.1.1.45" evidence="2 6"/>
<feature type="binding site" evidence="6">
    <location>
        <position position="202"/>
    </location>
    <ligand>
        <name>(6R)-5,10-methylene-5,6,7,8-tetrahydrofolate</name>
        <dbReference type="ChEBI" id="CHEBI:15636"/>
    </ligand>
</feature>
<evidence type="ECO:0000256" key="1">
    <source>
        <dbReference type="ARBA" id="ARBA00004992"/>
    </source>
</evidence>
<dbReference type="NCBIfam" id="NF002497">
    <property type="entry name" value="PRK01827.1-3"/>
    <property type="match status" value="1"/>
</dbReference>
<name>A0A1G1ZW28_9BACT</name>
<evidence type="ECO:0000256" key="4">
    <source>
        <dbReference type="ARBA" id="ARBA00022679"/>
    </source>
</evidence>
<evidence type="ECO:0000313" key="9">
    <source>
        <dbReference type="EMBL" id="OGY68037.1"/>
    </source>
</evidence>
<keyword evidence="7" id="KW-1133">Transmembrane helix</keyword>
<evidence type="ECO:0000256" key="7">
    <source>
        <dbReference type="SAM" id="Phobius"/>
    </source>
</evidence>
<comment type="caution">
    <text evidence="9">The sequence shown here is derived from an EMBL/GenBank/DDBJ whole genome shotgun (WGS) entry which is preliminary data.</text>
</comment>
<dbReference type="EMBL" id="MHJM01000010">
    <property type="protein sequence ID" value="OGY68037.1"/>
    <property type="molecule type" value="Genomic_DNA"/>
</dbReference>
<keyword evidence="7" id="KW-0812">Transmembrane</keyword>
<dbReference type="STRING" id="1798410.A3H63_01725"/>
<dbReference type="GO" id="GO:0004799">
    <property type="term" value="F:thymidylate synthase activity"/>
    <property type="evidence" value="ECO:0007669"/>
    <property type="project" value="UniProtKB-UniRule"/>
</dbReference>
<keyword evidence="6" id="KW-0963">Cytoplasm</keyword>
<dbReference type="PANTHER" id="PTHR11548">
    <property type="entry name" value="THYMIDYLATE SYNTHASE 1"/>
    <property type="match status" value="1"/>
</dbReference>
<dbReference type="AlphaFoldDB" id="A0A1G1ZW28"/>
<reference evidence="9 10" key="1">
    <citation type="journal article" date="2016" name="Nat. Commun.">
        <title>Thousands of microbial genomes shed light on interconnected biogeochemical processes in an aquifer system.</title>
        <authorList>
            <person name="Anantharaman K."/>
            <person name="Brown C.T."/>
            <person name="Hug L.A."/>
            <person name="Sharon I."/>
            <person name="Castelle C.J."/>
            <person name="Probst A.J."/>
            <person name="Thomas B.C."/>
            <person name="Singh A."/>
            <person name="Wilkins M.J."/>
            <person name="Karaoz U."/>
            <person name="Brodie E.L."/>
            <person name="Williams K.H."/>
            <person name="Hubbard S.S."/>
            <person name="Banfield J.F."/>
        </authorList>
    </citation>
    <scope>NUCLEOTIDE SEQUENCE [LARGE SCALE GENOMIC DNA]</scope>
</reference>
<comment type="catalytic activity">
    <reaction evidence="6">
        <text>dUMP + (6R)-5,10-methylene-5,6,7,8-tetrahydrofolate = 7,8-dihydrofolate + dTMP</text>
        <dbReference type="Rhea" id="RHEA:12104"/>
        <dbReference type="ChEBI" id="CHEBI:15636"/>
        <dbReference type="ChEBI" id="CHEBI:57451"/>
        <dbReference type="ChEBI" id="CHEBI:63528"/>
        <dbReference type="ChEBI" id="CHEBI:246422"/>
        <dbReference type="EC" id="2.1.1.45"/>
    </reaction>
</comment>
<sequence length="297" mass="34256">MKQYLEVLRDIRENGESQDDRTGVGTVSVFGRTMRFDLNDGFPLVTTKKMFLRGVIAELLWFLSGETNIRPLVLQDVHIWDAWPYKQYCYAVKFGMPLPNFTQDEFIKKIRDDEKFGRRWGNLGPVYGKQWRAWEGKSGSVIDQINEVVELIKIDPSSRRLIVSAWNVAEIQNMALPPCHCLFQFRISNGRLSCILYQRSCDMFLGVPFNIASYALLTIMVAFVTGLAVGEFTHFLGDAHIYKNHFSQVDEQLRREPRKLPRIGINRNVKSIFDFQPKDFELIGYDPHPAIKGKVAV</sequence>
<comment type="pathway">
    <text evidence="1 6">Pyrimidine metabolism; dTTP biosynthesis.</text>
</comment>
<feature type="binding site" description="in other chain" evidence="6">
    <location>
        <begin position="199"/>
        <end position="202"/>
    </location>
    <ligand>
        <name>dUMP</name>
        <dbReference type="ChEBI" id="CHEBI:246422"/>
        <note>ligand shared between dimeric partners</note>
    </ligand>
</feature>
<dbReference type="PRINTS" id="PR00108">
    <property type="entry name" value="THYMDSNTHASE"/>
</dbReference>
<dbReference type="GO" id="GO:0006575">
    <property type="term" value="P:modified amino acid metabolic process"/>
    <property type="evidence" value="ECO:0007669"/>
    <property type="project" value="UniProtKB-ARBA"/>
</dbReference>
<evidence type="ECO:0000256" key="3">
    <source>
        <dbReference type="ARBA" id="ARBA00022603"/>
    </source>
</evidence>
<dbReference type="GO" id="GO:0005829">
    <property type="term" value="C:cytosol"/>
    <property type="evidence" value="ECO:0007669"/>
    <property type="project" value="TreeGrafter"/>
</dbReference>
<keyword evidence="3 6" id="KW-0489">Methyltransferase</keyword>
<feature type="active site" description="Nucleophile" evidence="6">
    <location>
        <position position="179"/>
    </location>
</feature>
<feature type="domain" description="Thymidylate synthase/dCMP hydroxymethylase" evidence="8">
    <location>
        <begin position="2"/>
        <end position="297"/>
    </location>
</feature>
<dbReference type="UniPathway" id="UPA00575"/>
<comment type="subcellular location">
    <subcellularLocation>
        <location evidence="6">Cytoplasm</location>
    </subcellularLocation>
</comment>
<feature type="binding site" description="in other chain" evidence="6">
    <location>
        <position position="21"/>
    </location>
    <ligand>
        <name>dUMP</name>
        <dbReference type="ChEBI" id="CHEBI:246422"/>
        <note>ligand shared between dimeric partners</note>
    </ligand>
</feature>
<dbReference type="GO" id="GO:0006235">
    <property type="term" value="P:dTTP biosynthetic process"/>
    <property type="evidence" value="ECO:0007669"/>
    <property type="project" value="UniProtKB-UniRule"/>
</dbReference>
<dbReference type="Pfam" id="PF00303">
    <property type="entry name" value="Thymidylat_synt"/>
    <property type="match status" value="1"/>
</dbReference>
<feature type="binding site" evidence="6">
    <location>
        <begin position="159"/>
        <end position="160"/>
    </location>
    <ligand>
        <name>dUMP</name>
        <dbReference type="ChEBI" id="CHEBI:246422"/>
        <note>ligand shared between dimeric partners</note>
    </ligand>
</feature>